<dbReference type="STRING" id="151894.SAMN04488524_0424"/>
<keyword evidence="5" id="KW-1185">Reference proteome</keyword>
<dbReference type="InterPro" id="IPR036249">
    <property type="entry name" value="Thioredoxin-like_sf"/>
</dbReference>
<dbReference type="InterPro" id="IPR017937">
    <property type="entry name" value="Thioredoxin_CS"/>
</dbReference>
<dbReference type="OrthoDB" id="120730at2"/>
<evidence type="ECO:0000259" key="3">
    <source>
        <dbReference type="PROSITE" id="PS51352"/>
    </source>
</evidence>
<protein>
    <recommendedName>
        <fullName evidence="3">Thioredoxin domain-containing protein</fullName>
    </recommendedName>
</protein>
<evidence type="ECO:0000256" key="2">
    <source>
        <dbReference type="ARBA" id="ARBA00023284"/>
    </source>
</evidence>
<dbReference type="PANTHER" id="PTHR15337:SF11">
    <property type="entry name" value="THIOREDOXIN DOMAIN-CONTAINING PROTEIN"/>
    <property type="match status" value="1"/>
</dbReference>
<sequence length="465" mass="53332">MKLIMKNPGIGQAMLCLLLLPVIVSATKPKLTMKEGIQWTTGLSWTQVKEKAKKENKYIFLDVFATWCGPCKEMDKTVYVNDSVGNFINAAFIAVKVQTDQTKADNPEVQKWYDDAKEINKAYRVLSLPTFIFLSPDGKVVHKTIGYRTPQAFIAEAVAALKPGQAYVDPYIEFDELEADYKKGKKDYSKILYMMRSAKELGKEAFEKLLIQDYLQYLEKASDKKLYTKANMEFLNAVELKSDAKLFAIFYPDGKKADKAAGSPGFADRMVNRVVFREIISPFLKLSNVATPVYLNGVAAPTDKAEADWPGLYQKILQKYPKPYAERGLLNAKLAWYEQHYNYPNYYNTYLQKLDKYGIDTLSSIGLAIYSDINMNCWQLFERITDKALLAKAAKWMHEVIKRTPLDPSHIDTYANLLYKAGEKDKAMVWEEKALRLAEKYKYQTDIENFKEVLTKMRTGEKTWP</sequence>
<dbReference type="InterPro" id="IPR013766">
    <property type="entry name" value="Thioredoxin_domain"/>
</dbReference>
<accession>A0A1W1Z7I6</accession>
<dbReference type="AlphaFoldDB" id="A0A1W1Z7I6"/>
<evidence type="ECO:0000313" key="5">
    <source>
        <dbReference type="Proteomes" id="UP000192756"/>
    </source>
</evidence>
<organism evidence="4 5">
    <name type="scientific">Pedobacter africanus</name>
    <dbReference type="NCBI Taxonomy" id="151894"/>
    <lineage>
        <taxon>Bacteria</taxon>
        <taxon>Pseudomonadati</taxon>
        <taxon>Bacteroidota</taxon>
        <taxon>Sphingobacteriia</taxon>
        <taxon>Sphingobacteriales</taxon>
        <taxon>Sphingobacteriaceae</taxon>
        <taxon>Pedobacter</taxon>
    </lineage>
</organism>
<dbReference type="PROSITE" id="PS51352">
    <property type="entry name" value="THIOREDOXIN_2"/>
    <property type="match status" value="1"/>
</dbReference>
<dbReference type="RefSeq" id="WP_084236768.1">
    <property type="nucleotide sequence ID" value="NZ_FWXT01000001.1"/>
</dbReference>
<dbReference type="EMBL" id="FWXT01000001">
    <property type="protein sequence ID" value="SMC44101.1"/>
    <property type="molecule type" value="Genomic_DNA"/>
</dbReference>
<keyword evidence="1" id="KW-0732">Signal</keyword>
<dbReference type="PROSITE" id="PS00194">
    <property type="entry name" value="THIOREDOXIN_1"/>
    <property type="match status" value="1"/>
</dbReference>
<dbReference type="InterPro" id="IPR051099">
    <property type="entry name" value="AGR/TXD"/>
</dbReference>
<keyword evidence="2" id="KW-0676">Redox-active center</keyword>
<gene>
    <name evidence="4" type="ORF">SAMN04488524_0424</name>
</gene>
<name>A0A1W1Z7I6_9SPHI</name>
<evidence type="ECO:0000256" key="1">
    <source>
        <dbReference type="ARBA" id="ARBA00022729"/>
    </source>
</evidence>
<dbReference type="InterPro" id="IPR004879">
    <property type="entry name" value="Ssp411-like_TRX"/>
</dbReference>
<proteinExistence type="predicted"/>
<evidence type="ECO:0000313" key="4">
    <source>
        <dbReference type="EMBL" id="SMC44101.1"/>
    </source>
</evidence>
<feature type="domain" description="Thioredoxin" evidence="3">
    <location>
        <begin position="22"/>
        <end position="163"/>
    </location>
</feature>
<dbReference type="SUPFAM" id="SSF52833">
    <property type="entry name" value="Thioredoxin-like"/>
    <property type="match status" value="1"/>
</dbReference>
<dbReference type="Gene3D" id="3.40.30.10">
    <property type="entry name" value="Glutaredoxin"/>
    <property type="match status" value="1"/>
</dbReference>
<dbReference type="Proteomes" id="UP000192756">
    <property type="component" value="Unassembled WGS sequence"/>
</dbReference>
<dbReference type="PANTHER" id="PTHR15337">
    <property type="entry name" value="ANTERIOR GRADIENT PROTEIN-RELATED"/>
    <property type="match status" value="1"/>
</dbReference>
<reference evidence="5" key="1">
    <citation type="submission" date="2017-04" db="EMBL/GenBank/DDBJ databases">
        <authorList>
            <person name="Varghese N."/>
            <person name="Submissions S."/>
        </authorList>
    </citation>
    <scope>NUCLEOTIDE SEQUENCE [LARGE SCALE GENOMIC DNA]</scope>
    <source>
        <strain evidence="5">DSM 12126</strain>
    </source>
</reference>
<dbReference type="Pfam" id="PF03190">
    <property type="entry name" value="Thioredox_DsbH"/>
    <property type="match status" value="1"/>
</dbReference>